<feature type="domain" description="Tyrosine specific protein phosphatases" evidence="2">
    <location>
        <begin position="156"/>
        <end position="192"/>
    </location>
</feature>
<dbReference type="AlphaFoldDB" id="A0A1H1XLJ6"/>
<dbReference type="PROSITE" id="PS00383">
    <property type="entry name" value="TYR_PHOSPHATASE_1"/>
    <property type="match status" value="1"/>
</dbReference>
<organism evidence="3 4">
    <name type="scientific">Actinopolymorpha singaporensis</name>
    <dbReference type="NCBI Taxonomy" id="117157"/>
    <lineage>
        <taxon>Bacteria</taxon>
        <taxon>Bacillati</taxon>
        <taxon>Actinomycetota</taxon>
        <taxon>Actinomycetes</taxon>
        <taxon>Propionibacteriales</taxon>
        <taxon>Actinopolymorphaceae</taxon>
        <taxon>Actinopolymorpha</taxon>
    </lineage>
</organism>
<dbReference type="Proteomes" id="UP000198983">
    <property type="component" value="Chromosome I"/>
</dbReference>
<gene>
    <name evidence="3" type="ORF">SAMN04489717_5032</name>
</gene>
<evidence type="ECO:0000313" key="4">
    <source>
        <dbReference type="Proteomes" id="UP000198983"/>
    </source>
</evidence>
<sequence length="281" mass="30303">MAGTAEHGPRDDFHDGLQNAPLNSSHITPQGNRRDDVEAALDLDGLPSRHLDWPDCRNARDLGGLPTTDGRAIRHRALIRTDSPHRLTEQGVAAVHAYGVSRVIDLRRHAECERAPSPFLGTPLHCHVPVQNPADPDHEWLTLAEIYIAMLDLRPRLFATAVAAIADAPPGGVVVHCAGGKDRTGMVVAMALHLAGVETATIAADYALTEGRLVEENAAALAAISDPRVREIMRGLQPTPPEVMRTTLEHLDSKYGGVANYLERGGFGPDRAQGLRDRLVG</sequence>
<evidence type="ECO:0000313" key="3">
    <source>
        <dbReference type="EMBL" id="SDT10053.1"/>
    </source>
</evidence>
<accession>A0A1H1XLJ6</accession>
<reference evidence="3 4" key="1">
    <citation type="submission" date="2016-10" db="EMBL/GenBank/DDBJ databases">
        <authorList>
            <person name="de Groot N.N."/>
        </authorList>
    </citation>
    <scope>NUCLEOTIDE SEQUENCE [LARGE SCALE GENOMIC DNA]</scope>
    <source>
        <strain evidence="3 4">DSM 22024</strain>
    </source>
</reference>
<dbReference type="Gene3D" id="3.90.190.10">
    <property type="entry name" value="Protein tyrosine phosphatase superfamily"/>
    <property type="match status" value="1"/>
</dbReference>
<dbReference type="STRING" id="117157.SAMN04489717_5032"/>
<dbReference type="RefSeq" id="WP_092656015.1">
    <property type="nucleotide sequence ID" value="NZ_LT629732.1"/>
</dbReference>
<dbReference type="GO" id="GO:0004721">
    <property type="term" value="F:phosphoprotein phosphatase activity"/>
    <property type="evidence" value="ECO:0007669"/>
    <property type="project" value="InterPro"/>
</dbReference>
<proteinExistence type="predicted"/>
<dbReference type="Pfam" id="PF13350">
    <property type="entry name" value="Y_phosphatase3"/>
    <property type="match status" value="1"/>
</dbReference>
<dbReference type="InterPro" id="IPR016130">
    <property type="entry name" value="Tyr_Pase_AS"/>
</dbReference>
<dbReference type="EMBL" id="LT629732">
    <property type="protein sequence ID" value="SDT10053.1"/>
    <property type="molecule type" value="Genomic_DNA"/>
</dbReference>
<dbReference type="SUPFAM" id="SSF52799">
    <property type="entry name" value="(Phosphotyrosine protein) phosphatases II"/>
    <property type="match status" value="1"/>
</dbReference>
<dbReference type="InterPro" id="IPR000387">
    <property type="entry name" value="Tyr_Pase_dom"/>
</dbReference>
<feature type="region of interest" description="Disordered" evidence="1">
    <location>
        <begin position="1"/>
        <end position="33"/>
    </location>
</feature>
<dbReference type="PROSITE" id="PS50056">
    <property type="entry name" value="TYR_PHOSPHATASE_2"/>
    <property type="match status" value="1"/>
</dbReference>
<keyword evidence="4" id="KW-1185">Reference proteome</keyword>
<evidence type="ECO:0000256" key="1">
    <source>
        <dbReference type="SAM" id="MobiDB-lite"/>
    </source>
</evidence>
<evidence type="ECO:0000259" key="2">
    <source>
        <dbReference type="PROSITE" id="PS50056"/>
    </source>
</evidence>
<dbReference type="InterPro" id="IPR026893">
    <property type="entry name" value="Tyr/Ser_Pase_IphP-type"/>
</dbReference>
<protein>
    <submittedName>
        <fullName evidence="3">Protein tyrosine/serine phosphatase</fullName>
    </submittedName>
</protein>
<name>A0A1H1XLJ6_9ACTN</name>
<dbReference type="InterPro" id="IPR029021">
    <property type="entry name" value="Prot-tyrosine_phosphatase-like"/>
</dbReference>
<feature type="compositionally biased region" description="Polar residues" evidence="1">
    <location>
        <begin position="20"/>
        <end position="31"/>
    </location>
</feature>
<dbReference type="OrthoDB" id="1188001at2"/>